<evidence type="ECO:0000256" key="1">
    <source>
        <dbReference type="PROSITE-ProRule" id="PRU00339"/>
    </source>
</evidence>
<dbReference type="RefSeq" id="WP_131923820.1">
    <property type="nucleotide sequence ID" value="NZ_SMAG01000002.1"/>
</dbReference>
<proteinExistence type="predicted"/>
<dbReference type="AlphaFoldDB" id="A0A4R3LC12"/>
<gene>
    <name evidence="2" type="ORF">EDD58_102436</name>
</gene>
<sequence>MFRRDCLSLRNSDQNRYLELMNVLGSIYLLEKKYNQARQCFQTVLDYDHEFEYPRRQIDALTYLVILQAHDRKWSEDHKNIERAIEMGRTI</sequence>
<protein>
    <recommendedName>
        <fullName evidence="4">Tetratricopeptide repeat protein</fullName>
    </recommendedName>
</protein>
<name>A0A4R3LC12_9BACL</name>
<dbReference type="InterPro" id="IPR011990">
    <property type="entry name" value="TPR-like_helical_dom_sf"/>
</dbReference>
<dbReference type="Proteomes" id="UP000294937">
    <property type="component" value="Unassembled WGS sequence"/>
</dbReference>
<dbReference type="SUPFAM" id="SSF48452">
    <property type="entry name" value="TPR-like"/>
    <property type="match status" value="1"/>
</dbReference>
<evidence type="ECO:0000313" key="2">
    <source>
        <dbReference type="EMBL" id="TCS95854.1"/>
    </source>
</evidence>
<keyword evidence="1" id="KW-0802">TPR repeat</keyword>
<reference evidence="2 3" key="1">
    <citation type="submission" date="2019-03" db="EMBL/GenBank/DDBJ databases">
        <title>Genomic Encyclopedia of Type Strains, Phase IV (KMG-IV): sequencing the most valuable type-strain genomes for metagenomic binning, comparative biology and taxonomic classification.</title>
        <authorList>
            <person name="Goeker M."/>
        </authorList>
    </citation>
    <scope>NUCLEOTIDE SEQUENCE [LARGE SCALE GENOMIC DNA]</scope>
    <source>
        <strain evidence="2 3">DSM 45707</strain>
    </source>
</reference>
<evidence type="ECO:0008006" key="4">
    <source>
        <dbReference type="Google" id="ProtNLM"/>
    </source>
</evidence>
<feature type="repeat" description="TPR" evidence="1">
    <location>
        <begin position="18"/>
        <end position="51"/>
    </location>
</feature>
<keyword evidence="3" id="KW-1185">Reference proteome</keyword>
<dbReference type="OrthoDB" id="2985661at2"/>
<evidence type="ECO:0000313" key="3">
    <source>
        <dbReference type="Proteomes" id="UP000294937"/>
    </source>
</evidence>
<dbReference type="InterPro" id="IPR019734">
    <property type="entry name" value="TPR_rpt"/>
</dbReference>
<organism evidence="2 3">
    <name type="scientific">Hazenella coriacea</name>
    <dbReference type="NCBI Taxonomy" id="1179467"/>
    <lineage>
        <taxon>Bacteria</taxon>
        <taxon>Bacillati</taxon>
        <taxon>Bacillota</taxon>
        <taxon>Bacilli</taxon>
        <taxon>Bacillales</taxon>
        <taxon>Thermoactinomycetaceae</taxon>
        <taxon>Hazenella</taxon>
    </lineage>
</organism>
<dbReference type="Gene3D" id="1.25.40.10">
    <property type="entry name" value="Tetratricopeptide repeat domain"/>
    <property type="match status" value="1"/>
</dbReference>
<dbReference type="PROSITE" id="PS50005">
    <property type="entry name" value="TPR"/>
    <property type="match status" value="1"/>
</dbReference>
<accession>A0A4R3LC12</accession>
<dbReference type="EMBL" id="SMAG01000002">
    <property type="protein sequence ID" value="TCS95854.1"/>
    <property type="molecule type" value="Genomic_DNA"/>
</dbReference>
<comment type="caution">
    <text evidence="2">The sequence shown here is derived from an EMBL/GenBank/DDBJ whole genome shotgun (WGS) entry which is preliminary data.</text>
</comment>